<keyword evidence="1" id="KW-0732">Signal</keyword>
<dbReference type="OrthoDB" id="5828275at2"/>
<name>A0A2T3PBR1_9GAMM</name>
<evidence type="ECO:0000313" key="3">
    <source>
        <dbReference type="Proteomes" id="UP000240481"/>
    </source>
</evidence>
<dbReference type="STRING" id="680026.AB733_10125"/>
<gene>
    <name evidence="2" type="ORF">C9I94_01255</name>
</gene>
<feature type="chain" id="PRO_5015710579" description="Porin" evidence="1">
    <location>
        <begin position="22"/>
        <end position="454"/>
    </location>
</feature>
<organism evidence="2 3">
    <name type="scientific">Photobacterium swingsii</name>
    <dbReference type="NCBI Taxonomy" id="680026"/>
    <lineage>
        <taxon>Bacteria</taxon>
        <taxon>Pseudomonadati</taxon>
        <taxon>Pseudomonadota</taxon>
        <taxon>Gammaproteobacteria</taxon>
        <taxon>Vibrionales</taxon>
        <taxon>Vibrionaceae</taxon>
        <taxon>Photobacterium</taxon>
    </lineage>
</organism>
<evidence type="ECO:0000313" key="2">
    <source>
        <dbReference type="EMBL" id="PSW26639.1"/>
    </source>
</evidence>
<protein>
    <recommendedName>
        <fullName evidence="4">Porin</fullName>
    </recommendedName>
</protein>
<feature type="signal peptide" evidence="1">
    <location>
        <begin position="1"/>
        <end position="21"/>
    </location>
</feature>
<evidence type="ECO:0000256" key="1">
    <source>
        <dbReference type="SAM" id="SignalP"/>
    </source>
</evidence>
<dbReference type="EMBL" id="PYLZ01000001">
    <property type="protein sequence ID" value="PSW26639.1"/>
    <property type="molecule type" value="Genomic_DNA"/>
</dbReference>
<sequence>MNSINKLALAVSLGLTTFASAATTNINSLQGYYKTRATIDYVSDKMMQNKVDFFALDYALHAKGIAIGGGALQLDNFETMLATHPHVSDTSQKDVLRQIKGQFGYKPYVCKVADSGAVIVFEVDDAGASCKLDPKTISKAMAKNTRTGKVTFFTQLGNESEQQYLIDTYLVNGKRETISSSFLHSFKGQLIGDVTKVTRDNSTGVARYNIEQYADYGPEDGQKIAFKSYQWTSEPLNQDNSNLENVAVNTFMVMSGKANQMYDNNNNTLKDVATYWATRDVIGVHKNSRNEDVIIVDDVQRRLVLQSDSSVKNADAYNSESKSNWLDYNFNNIHDLTGESPDACMIKEISEGKPVVRYKGWYRSLGSCQPTAADIKGKEKVIFTTFTTGQGKQINVKDSALVRSAKDIIDVVESVSNSVKPAAKIDDKVFAEMKAKYEMKEKEFTGFSSLQFWK</sequence>
<accession>A0A2T3PBR1</accession>
<reference evidence="2 3" key="1">
    <citation type="submission" date="2018-01" db="EMBL/GenBank/DDBJ databases">
        <title>Whole genome sequencing of Histamine producing bacteria.</title>
        <authorList>
            <person name="Butler K."/>
        </authorList>
    </citation>
    <scope>NUCLEOTIDE SEQUENCE [LARGE SCALE GENOMIC DNA]</scope>
    <source>
        <strain evidence="2 3">DSM 24669</strain>
    </source>
</reference>
<evidence type="ECO:0008006" key="4">
    <source>
        <dbReference type="Google" id="ProtNLM"/>
    </source>
</evidence>
<keyword evidence="3" id="KW-1185">Reference proteome</keyword>
<dbReference type="Proteomes" id="UP000240481">
    <property type="component" value="Unassembled WGS sequence"/>
</dbReference>
<dbReference type="RefSeq" id="WP_107302339.1">
    <property type="nucleotide sequence ID" value="NZ_AP024852.1"/>
</dbReference>
<dbReference type="AlphaFoldDB" id="A0A2T3PBR1"/>
<proteinExistence type="predicted"/>
<comment type="caution">
    <text evidence="2">The sequence shown here is derived from an EMBL/GenBank/DDBJ whole genome shotgun (WGS) entry which is preliminary data.</text>
</comment>